<dbReference type="AlphaFoldDB" id="A0AAW2BXB1"/>
<comment type="caution">
    <text evidence="1">The sequence shown here is derived from an EMBL/GenBank/DDBJ whole genome shotgun (WGS) entry which is preliminary data.</text>
</comment>
<gene>
    <name evidence="1" type="ORF">SO802_029673</name>
</gene>
<protein>
    <submittedName>
        <fullName evidence="1">Uncharacterized protein</fullName>
    </submittedName>
</protein>
<dbReference type="Proteomes" id="UP001459277">
    <property type="component" value="Unassembled WGS sequence"/>
</dbReference>
<reference evidence="1 2" key="1">
    <citation type="submission" date="2024-01" db="EMBL/GenBank/DDBJ databases">
        <title>A telomere-to-telomere, gap-free genome of sweet tea (Lithocarpus litseifolius).</title>
        <authorList>
            <person name="Zhou J."/>
        </authorList>
    </citation>
    <scope>NUCLEOTIDE SEQUENCE [LARGE SCALE GENOMIC DNA]</scope>
    <source>
        <strain evidence="1">Zhou-2022a</strain>
        <tissue evidence="1">Leaf</tissue>
    </source>
</reference>
<accession>A0AAW2BXB1</accession>
<sequence length="96" mass="10433">MTAAILGGVDGVDRLLIVASKKNVLFIFESPAISSEFVPVHSFPLVNEFDSFCCGSHEFIAWNKTSKACSGMLSRSFDASTLPWTCDILAIPLIHL</sequence>
<dbReference type="EMBL" id="JAZDWU010000010">
    <property type="protein sequence ID" value="KAK9989434.1"/>
    <property type="molecule type" value="Genomic_DNA"/>
</dbReference>
<name>A0AAW2BXB1_9ROSI</name>
<keyword evidence="2" id="KW-1185">Reference proteome</keyword>
<evidence type="ECO:0000313" key="2">
    <source>
        <dbReference type="Proteomes" id="UP001459277"/>
    </source>
</evidence>
<proteinExistence type="predicted"/>
<evidence type="ECO:0000313" key="1">
    <source>
        <dbReference type="EMBL" id="KAK9989434.1"/>
    </source>
</evidence>
<organism evidence="1 2">
    <name type="scientific">Lithocarpus litseifolius</name>
    <dbReference type="NCBI Taxonomy" id="425828"/>
    <lineage>
        <taxon>Eukaryota</taxon>
        <taxon>Viridiplantae</taxon>
        <taxon>Streptophyta</taxon>
        <taxon>Embryophyta</taxon>
        <taxon>Tracheophyta</taxon>
        <taxon>Spermatophyta</taxon>
        <taxon>Magnoliopsida</taxon>
        <taxon>eudicotyledons</taxon>
        <taxon>Gunneridae</taxon>
        <taxon>Pentapetalae</taxon>
        <taxon>rosids</taxon>
        <taxon>fabids</taxon>
        <taxon>Fagales</taxon>
        <taxon>Fagaceae</taxon>
        <taxon>Lithocarpus</taxon>
    </lineage>
</organism>